<dbReference type="Proteomes" id="UP000675881">
    <property type="component" value="Chromosome 7"/>
</dbReference>
<dbReference type="Pfam" id="PF02348">
    <property type="entry name" value="CTP_transf_3"/>
    <property type="match status" value="1"/>
</dbReference>
<dbReference type="PANTHER" id="PTHR21485">
    <property type="entry name" value="HAD SUPERFAMILY MEMBERS CMAS AND KDSC"/>
    <property type="match status" value="1"/>
</dbReference>
<keyword evidence="1" id="KW-0808">Transferase</keyword>
<dbReference type="SUPFAM" id="SSF53448">
    <property type="entry name" value="Nucleotide-diphospho-sugar transferases"/>
    <property type="match status" value="1"/>
</dbReference>
<reference evidence="1" key="1">
    <citation type="submission" date="2021-02" db="EMBL/GenBank/DDBJ databases">
        <authorList>
            <person name="Bekaert M."/>
        </authorList>
    </citation>
    <scope>NUCLEOTIDE SEQUENCE</scope>
    <source>
        <strain evidence="1">IoA-00</strain>
    </source>
</reference>
<proteinExistence type="predicted"/>
<dbReference type="PANTHER" id="PTHR21485:SF3">
    <property type="entry name" value="N-ACYLNEURAMINATE CYTIDYLYLTRANSFERASE"/>
    <property type="match status" value="1"/>
</dbReference>
<dbReference type="InterPro" id="IPR003329">
    <property type="entry name" value="Cytidylyl_trans"/>
</dbReference>
<dbReference type="OrthoDB" id="10262032at2759"/>
<organism evidence="1 2">
    <name type="scientific">Lepeophtheirus salmonis</name>
    <name type="common">Salmon louse</name>
    <name type="synonym">Caligus salmonis</name>
    <dbReference type="NCBI Taxonomy" id="72036"/>
    <lineage>
        <taxon>Eukaryota</taxon>
        <taxon>Metazoa</taxon>
        <taxon>Ecdysozoa</taxon>
        <taxon>Arthropoda</taxon>
        <taxon>Crustacea</taxon>
        <taxon>Multicrustacea</taxon>
        <taxon>Hexanauplia</taxon>
        <taxon>Copepoda</taxon>
        <taxon>Siphonostomatoida</taxon>
        <taxon>Caligidae</taxon>
        <taxon>Lepeophtheirus</taxon>
    </lineage>
</organism>
<dbReference type="InterPro" id="IPR029044">
    <property type="entry name" value="Nucleotide-diphossugar_trans"/>
</dbReference>
<dbReference type="CDD" id="cd02513">
    <property type="entry name" value="CMP-NeuAc_Synthase"/>
    <property type="match status" value="1"/>
</dbReference>
<dbReference type="GO" id="GO:0008781">
    <property type="term" value="F:N-acylneuraminate cytidylyltransferase activity"/>
    <property type="evidence" value="ECO:0007669"/>
    <property type="project" value="UniProtKB-EC"/>
</dbReference>
<keyword evidence="1" id="KW-0548">Nucleotidyltransferase</keyword>
<dbReference type="EMBL" id="HG994586">
    <property type="protein sequence ID" value="CAF3003850.1"/>
    <property type="molecule type" value="Genomic_DNA"/>
</dbReference>
<evidence type="ECO:0000313" key="2">
    <source>
        <dbReference type="Proteomes" id="UP000675881"/>
    </source>
</evidence>
<keyword evidence="2" id="KW-1185">Reference proteome</keyword>
<sequence length="231" mass="26195">MSCTEETKKPHLAALILARGGSKGIPGKNIYPIAGKPLIIRSLEPAIACGKFDSIWVSTDDAKIAEVARSAGSKVQVFDRSPENATDESSSIDAVNEFLVAHKEVDIVGLIQCTSSFIQESFLERDCNLITSDTYDSVFAVTRDKKFRWVDDEECIFPLNFRPKQRKRRQDMTGELVENGMFYFTKREFIEKGYIQGGRMFYVEIPPEYSIEIDSAFDMFLTETMIQNEKK</sequence>
<dbReference type="AlphaFoldDB" id="A0A7R8D2D3"/>
<accession>A0A7R8D2D3</accession>
<dbReference type="InterPro" id="IPR050793">
    <property type="entry name" value="CMP-NeuNAc_synthase"/>
</dbReference>
<dbReference type="EC" id="2.7.7.92" evidence="1"/>
<name>A0A7R8D2D3_LEPSM</name>
<evidence type="ECO:0000313" key="1">
    <source>
        <dbReference type="EMBL" id="CAF3003850.1"/>
    </source>
</evidence>
<protein>
    <submittedName>
        <fullName evidence="1">CMAS</fullName>
        <ecNumber evidence="1">2.7.7.43</ecNumber>
        <ecNumber evidence="1">2.7.7.92</ecNumber>
    </submittedName>
</protein>
<dbReference type="EC" id="2.7.7.43" evidence="1"/>
<dbReference type="Gene3D" id="3.90.550.10">
    <property type="entry name" value="Spore Coat Polysaccharide Biosynthesis Protein SpsA, Chain A"/>
    <property type="match status" value="1"/>
</dbReference>
<gene>
    <name evidence="1" type="ORF">LSAA_12940</name>
</gene>